<dbReference type="RefSeq" id="WP_243513544.1">
    <property type="nucleotide sequence ID" value="NZ_CP094534.1"/>
</dbReference>
<evidence type="ECO:0000313" key="1">
    <source>
        <dbReference type="EMBL" id="UOE33624.1"/>
    </source>
</evidence>
<organism evidence="1 2">
    <name type="scientific">Hymenobacter monticola</name>
    <dbReference type="NCBI Taxonomy" id="1705399"/>
    <lineage>
        <taxon>Bacteria</taxon>
        <taxon>Pseudomonadati</taxon>
        <taxon>Bacteroidota</taxon>
        <taxon>Cytophagia</taxon>
        <taxon>Cytophagales</taxon>
        <taxon>Hymenobacteraceae</taxon>
        <taxon>Hymenobacter</taxon>
    </lineage>
</organism>
<dbReference type="PROSITE" id="PS51257">
    <property type="entry name" value="PROKAR_LIPOPROTEIN"/>
    <property type="match status" value="1"/>
</dbReference>
<protein>
    <submittedName>
        <fullName evidence="1">Uncharacterized protein</fullName>
    </submittedName>
</protein>
<accession>A0ABY4B442</accession>
<dbReference type="Proteomes" id="UP000831390">
    <property type="component" value="Chromosome"/>
</dbReference>
<evidence type="ECO:0000313" key="2">
    <source>
        <dbReference type="Proteomes" id="UP000831390"/>
    </source>
</evidence>
<keyword evidence="2" id="KW-1185">Reference proteome</keyword>
<name>A0ABY4B442_9BACT</name>
<proteinExistence type="predicted"/>
<gene>
    <name evidence="1" type="ORF">MTP16_21185</name>
</gene>
<sequence length="164" mass="17741">MRPILTGAGVVLAATALSVGACSGGREQVREHTARPAAPDRAAPSLDVPALLALSFDELNQRVGPWQPVPPGFVDPTLDPLSQRRGPIDSMAMFRRGGLALVVAYDYRTRRVNDLLLLGSNEEELMRRAHLQLGADHYLVLPVFQASQPSQLMGLRVLALALNQ</sequence>
<dbReference type="EMBL" id="CP094534">
    <property type="protein sequence ID" value="UOE33624.1"/>
    <property type="molecule type" value="Genomic_DNA"/>
</dbReference>
<reference evidence="1 2" key="1">
    <citation type="submission" date="2022-03" db="EMBL/GenBank/DDBJ databases">
        <title>Hymenobactersp. isolated from the air.</title>
        <authorList>
            <person name="Won M."/>
            <person name="Kwon S.-W."/>
        </authorList>
    </citation>
    <scope>NUCLEOTIDE SEQUENCE [LARGE SCALE GENOMIC DNA]</scope>
    <source>
        <strain evidence="1 2">KACC 22596</strain>
    </source>
</reference>